<keyword evidence="3 4" id="KW-0975">Bacterial flagellum</keyword>
<dbReference type="InterPro" id="IPR020013">
    <property type="entry name" value="Flagellar_FlgE/F/G"/>
</dbReference>
<dbReference type="Pfam" id="PF22692">
    <property type="entry name" value="LlgE_F_G_D1"/>
    <property type="match status" value="1"/>
</dbReference>
<dbReference type="InterPro" id="IPR053967">
    <property type="entry name" value="LlgE_F_G-like_D1"/>
</dbReference>
<evidence type="ECO:0000313" key="8">
    <source>
        <dbReference type="EMBL" id="PVM82855.1"/>
    </source>
</evidence>
<keyword evidence="8" id="KW-0969">Cilium</keyword>
<dbReference type="Pfam" id="PF06429">
    <property type="entry name" value="Flg_bbr_C"/>
    <property type="match status" value="1"/>
</dbReference>
<keyword evidence="8" id="KW-0282">Flagellum</keyword>
<keyword evidence="9" id="KW-1185">Reference proteome</keyword>
<evidence type="ECO:0000259" key="7">
    <source>
        <dbReference type="Pfam" id="PF22692"/>
    </source>
</evidence>
<dbReference type="Pfam" id="PF00460">
    <property type="entry name" value="Flg_bb_rod"/>
    <property type="match status" value="1"/>
</dbReference>
<comment type="similarity">
    <text evidence="2 4">Belongs to the flagella basal body rod proteins family.</text>
</comment>
<dbReference type="Proteomes" id="UP000244913">
    <property type="component" value="Unassembled WGS sequence"/>
</dbReference>
<dbReference type="NCBIfam" id="TIGR03506">
    <property type="entry name" value="FlgEFG_subfam"/>
    <property type="match status" value="2"/>
</dbReference>
<name>A0A2T9JGQ3_9CAUL</name>
<feature type="domain" description="Flagellar hook protein FlgE/F/G-like D1" evidence="7">
    <location>
        <begin position="84"/>
        <end position="147"/>
    </location>
</feature>
<dbReference type="AlphaFoldDB" id="A0A2T9JGQ3"/>
<comment type="subcellular location">
    <subcellularLocation>
        <location evidence="1 4">Bacterial flagellum basal body</location>
    </subcellularLocation>
</comment>
<dbReference type="PANTHER" id="PTHR30435:SF19">
    <property type="entry name" value="FLAGELLAR BASAL-BODY ROD PROTEIN FLGG"/>
    <property type="match status" value="1"/>
</dbReference>
<dbReference type="PANTHER" id="PTHR30435">
    <property type="entry name" value="FLAGELLAR PROTEIN"/>
    <property type="match status" value="1"/>
</dbReference>
<evidence type="ECO:0000256" key="4">
    <source>
        <dbReference type="RuleBase" id="RU362116"/>
    </source>
</evidence>
<dbReference type="RefSeq" id="WP_116567176.1">
    <property type="nucleotide sequence ID" value="NZ_QDKP01000034.1"/>
</dbReference>
<feature type="domain" description="Flagellar basal-body/hook protein C-terminal" evidence="6">
    <location>
        <begin position="202"/>
        <end position="246"/>
    </location>
</feature>
<dbReference type="GO" id="GO:0071978">
    <property type="term" value="P:bacterial-type flagellum-dependent swarming motility"/>
    <property type="evidence" value="ECO:0007669"/>
    <property type="project" value="TreeGrafter"/>
</dbReference>
<proteinExistence type="inferred from homology"/>
<dbReference type="InterPro" id="IPR037925">
    <property type="entry name" value="FlgE/F/G-like"/>
</dbReference>
<evidence type="ECO:0000313" key="9">
    <source>
        <dbReference type="Proteomes" id="UP000244913"/>
    </source>
</evidence>
<evidence type="ECO:0000259" key="6">
    <source>
        <dbReference type="Pfam" id="PF06429"/>
    </source>
</evidence>
<sequence>MNGAFYIAATGLRAQQGALDVTANNIANLNTSGFKRASVRFSEMVASGQATVESVQPSGVASSGAERVFTQGDLRETGGSMDLAIRGDGFIELMAPSGRSVLWRGGALKVGEDGFLSAANGMSLRGMIAVPTGAQDLLISADGRVSAIFDDQTRNEIGRIDLTMVRDSAALSAIGEGLYELTDGARATTLAAGEDGAGLLVQGSVEASNVQISDEMVTLLLTQRAYAANAQVVQAGDQLMAIANGLKR</sequence>
<dbReference type="SUPFAM" id="SSF117143">
    <property type="entry name" value="Flagellar hook protein flgE"/>
    <property type="match status" value="1"/>
</dbReference>
<dbReference type="EMBL" id="QDKP01000034">
    <property type="protein sequence ID" value="PVM82855.1"/>
    <property type="molecule type" value="Genomic_DNA"/>
</dbReference>
<evidence type="ECO:0000259" key="5">
    <source>
        <dbReference type="Pfam" id="PF00460"/>
    </source>
</evidence>
<evidence type="ECO:0000256" key="1">
    <source>
        <dbReference type="ARBA" id="ARBA00004117"/>
    </source>
</evidence>
<keyword evidence="8" id="KW-0966">Cell projection</keyword>
<evidence type="ECO:0000256" key="2">
    <source>
        <dbReference type="ARBA" id="ARBA00009677"/>
    </source>
</evidence>
<organism evidence="8 9">
    <name type="scientific">Caulobacter radicis</name>
    <dbReference type="NCBI Taxonomy" id="2172650"/>
    <lineage>
        <taxon>Bacteria</taxon>
        <taxon>Pseudomonadati</taxon>
        <taxon>Pseudomonadota</taxon>
        <taxon>Alphaproteobacteria</taxon>
        <taxon>Caulobacterales</taxon>
        <taxon>Caulobacteraceae</taxon>
        <taxon>Caulobacter</taxon>
    </lineage>
</organism>
<feature type="domain" description="Flagellar basal body rod protein N-terminal" evidence="5">
    <location>
        <begin position="5"/>
        <end position="35"/>
    </location>
</feature>
<dbReference type="GO" id="GO:0009425">
    <property type="term" value="C:bacterial-type flagellum basal body"/>
    <property type="evidence" value="ECO:0007669"/>
    <property type="project" value="UniProtKB-SubCell"/>
</dbReference>
<comment type="caution">
    <text evidence="8">The sequence shown here is derived from an EMBL/GenBank/DDBJ whole genome shotgun (WGS) entry which is preliminary data.</text>
</comment>
<protein>
    <submittedName>
        <fullName evidence="8">Flagellar hook-basal body protein</fullName>
    </submittedName>
</protein>
<gene>
    <name evidence="8" type="ORF">DDF65_11025</name>
</gene>
<accession>A0A2T9JGQ3</accession>
<evidence type="ECO:0000256" key="3">
    <source>
        <dbReference type="ARBA" id="ARBA00023143"/>
    </source>
</evidence>
<dbReference type="InterPro" id="IPR001444">
    <property type="entry name" value="Flag_bb_rod_N"/>
</dbReference>
<dbReference type="InterPro" id="IPR010930">
    <property type="entry name" value="Flg_bb/hook_C_dom"/>
</dbReference>
<reference evidence="8 9" key="1">
    <citation type="submission" date="2018-04" db="EMBL/GenBank/DDBJ databases">
        <title>The genome sequence of Caulobacter sp. 736.</title>
        <authorList>
            <person name="Gao J."/>
            <person name="Sun J."/>
        </authorList>
    </citation>
    <scope>NUCLEOTIDE SEQUENCE [LARGE SCALE GENOMIC DNA]</scope>
    <source>
        <strain evidence="8 9">736</strain>
    </source>
</reference>